<evidence type="ECO:0000313" key="2">
    <source>
        <dbReference type="EMBL" id="PYE19560.1"/>
    </source>
</evidence>
<dbReference type="Proteomes" id="UP000247591">
    <property type="component" value="Unassembled WGS sequence"/>
</dbReference>
<feature type="compositionally biased region" description="Polar residues" evidence="1">
    <location>
        <begin position="14"/>
        <end position="27"/>
    </location>
</feature>
<dbReference type="EMBL" id="QJSP01000003">
    <property type="protein sequence ID" value="PYE19560.1"/>
    <property type="molecule type" value="Genomic_DNA"/>
</dbReference>
<name>A0A318RS85_WILLI</name>
<keyword evidence="3" id="KW-1185">Reference proteome</keyword>
<feature type="region of interest" description="Disordered" evidence="1">
    <location>
        <begin position="1"/>
        <end position="55"/>
    </location>
</feature>
<comment type="caution">
    <text evidence="2">The sequence shown here is derived from an EMBL/GenBank/DDBJ whole genome shotgun (WGS) entry which is preliminary data.</text>
</comment>
<evidence type="ECO:0000313" key="3">
    <source>
        <dbReference type="Proteomes" id="UP000247591"/>
    </source>
</evidence>
<accession>A0A318RS85</accession>
<dbReference type="AlphaFoldDB" id="A0A318RS85"/>
<organism evidence="2 3">
    <name type="scientific">Williamsia limnetica</name>
    <dbReference type="NCBI Taxonomy" id="882452"/>
    <lineage>
        <taxon>Bacteria</taxon>
        <taxon>Bacillati</taxon>
        <taxon>Actinomycetota</taxon>
        <taxon>Actinomycetes</taxon>
        <taxon>Mycobacteriales</taxon>
        <taxon>Nocardiaceae</taxon>
        <taxon>Williamsia</taxon>
    </lineage>
</organism>
<gene>
    <name evidence="2" type="ORF">DFR67_103473</name>
</gene>
<proteinExistence type="predicted"/>
<evidence type="ECO:0000256" key="1">
    <source>
        <dbReference type="SAM" id="MobiDB-lite"/>
    </source>
</evidence>
<reference evidence="2 3" key="1">
    <citation type="submission" date="2018-06" db="EMBL/GenBank/DDBJ databases">
        <title>Genomic Encyclopedia of Type Strains, Phase IV (KMG-IV): sequencing the most valuable type-strain genomes for metagenomic binning, comparative biology and taxonomic classification.</title>
        <authorList>
            <person name="Goeker M."/>
        </authorList>
    </citation>
    <scope>NUCLEOTIDE SEQUENCE [LARGE SCALE GENOMIC DNA]</scope>
    <source>
        <strain evidence="2 3">DSM 45521</strain>
    </source>
</reference>
<sequence>MATEQIRRLAPTGTDINPDNALLTSCNDDLDTAVPDGPPWSVRASAPIPTSGDLTETISRVEDLTKSGYQPLPTNDVLSGHPGELVYENENGARVGILACEVGDNITYHVFASLPCTIDQR</sequence>
<protein>
    <submittedName>
        <fullName evidence="2">Uncharacterized protein</fullName>
    </submittedName>
</protein>